<dbReference type="InterPro" id="IPR028098">
    <property type="entry name" value="Glyco_trans_4-like_N"/>
</dbReference>
<dbReference type="PANTHER" id="PTHR45947">
    <property type="entry name" value="SULFOQUINOVOSYL TRANSFERASE SQD2"/>
    <property type="match status" value="1"/>
</dbReference>
<protein>
    <submittedName>
        <fullName evidence="3">Glycosyltransferase family 4 protein</fullName>
    </submittedName>
</protein>
<sequence>MLKIVYFYQYFSTPKGSWGTRVYEFAKYWVEQGHEVTVITSVFAKSDLKANGFIDEQIIDGIRVKIINVKVNNKSSIFTRLYSFIKYGLVASYYALSLPADVVIASSGPLTVGIPGLISKYIKKRKFVFEVRDLWPDAIIELGGLKNKFAQNIAYKLERACYKAADLIVVLSPGMQDNIKQRFNLDKIISVTNSANIDLFSRPINSIKVPDYFSSHLIAIYTGNIGTTNNSELLYNAAKELMRQGNKQIKIVLVGDGKQKEFLKSKAKEEGVSNFIILDLMPKTELVALLQKSFVSLIPLASAPLLDTSSPNKLFESLAAGLPVVQTTQGWIKSFLTENSCGFTIDATDPVGLANLLIELSANRELISEYVENARIIAVQQFDKNILAKKMLDGVLSVLPNENLRTAYKF</sequence>
<dbReference type="InterPro" id="IPR001296">
    <property type="entry name" value="Glyco_trans_1"/>
</dbReference>
<dbReference type="SUPFAM" id="SSF53756">
    <property type="entry name" value="UDP-Glycosyltransferase/glycogen phosphorylase"/>
    <property type="match status" value="1"/>
</dbReference>
<dbReference type="CDD" id="cd03794">
    <property type="entry name" value="GT4_WbuB-like"/>
    <property type="match status" value="1"/>
</dbReference>
<dbReference type="GO" id="GO:0016758">
    <property type="term" value="F:hexosyltransferase activity"/>
    <property type="evidence" value="ECO:0007669"/>
    <property type="project" value="TreeGrafter"/>
</dbReference>
<dbReference type="PANTHER" id="PTHR45947:SF3">
    <property type="entry name" value="SULFOQUINOVOSYL TRANSFERASE SQD2"/>
    <property type="match status" value="1"/>
</dbReference>
<feature type="domain" description="Glycosyl transferase family 1" evidence="1">
    <location>
        <begin position="217"/>
        <end position="375"/>
    </location>
</feature>
<dbReference type="EMBL" id="JAMWYS010000036">
    <property type="protein sequence ID" value="MCO4293654.1"/>
    <property type="molecule type" value="Genomic_DNA"/>
</dbReference>
<feature type="domain" description="Glycosyltransferase subfamily 4-like N-terminal" evidence="2">
    <location>
        <begin position="20"/>
        <end position="189"/>
    </location>
</feature>
<comment type="caution">
    <text evidence="3">The sequence shown here is derived from an EMBL/GenBank/DDBJ whole genome shotgun (WGS) entry which is preliminary data.</text>
</comment>
<evidence type="ECO:0000313" key="3">
    <source>
        <dbReference type="EMBL" id="MCO4293654.1"/>
    </source>
</evidence>
<gene>
    <name evidence="3" type="ORF">NF867_12340</name>
</gene>
<dbReference type="Gene3D" id="3.40.50.2000">
    <property type="entry name" value="Glycogen Phosphorylase B"/>
    <property type="match status" value="2"/>
</dbReference>
<dbReference type="AlphaFoldDB" id="A0A9X2F2S2"/>
<proteinExistence type="predicted"/>
<dbReference type="RefSeq" id="WP_252588306.1">
    <property type="nucleotide sequence ID" value="NZ_JAMWYS010000036.1"/>
</dbReference>
<name>A0A9X2F2S2_9SPHI</name>
<evidence type="ECO:0000259" key="1">
    <source>
        <dbReference type="Pfam" id="PF00534"/>
    </source>
</evidence>
<organism evidence="3 4">
    <name type="scientific">Solitalea agri</name>
    <dbReference type="NCBI Taxonomy" id="2953739"/>
    <lineage>
        <taxon>Bacteria</taxon>
        <taxon>Pseudomonadati</taxon>
        <taxon>Bacteroidota</taxon>
        <taxon>Sphingobacteriia</taxon>
        <taxon>Sphingobacteriales</taxon>
        <taxon>Sphingobacteriaceae</taxon>
        <taxon>Solitalea</taxon>
    </lineage>
</organism>
<accession>A0A9X2F2S2</accession>
<reference evidence="3" key="1">
    <citation type="submission" date="2022-06" db="EMBL/GenBank/DDBJ databases">
        <title>Solitalea sp. MAHUQ-68 isolated from rhizospheric soil.</title>
        <authorList>
            <person name="Huq M.A."/>
        </authorList>
    </citation>
    <scope>NUCLEOTIDE SEQUENCE</scope>
    <source>
        <strain evidence="3">MAHUQ-68</strain>
    </source>
</reference>
<dbReference type="Proteomes" id="UP001155182">
    <property type="component" value="Unassembled WGS sequence"/>
</dbReference>
<dbReference type="InterPro" id="IPR050194">
    <property type="entry name" value="Glycosyltransferase_grp1"/>
</dbReference>
<evidence type="ECO:0000259" key="2">
    <source>
        <dbReference type="Pfam" id="PF13439"/>
    </source>
</evidence>
<dbReference type="Pfam" id="PF13439">
    <property type="entry name" value="Glyco_transf_4"/>
    <property type="match status" value="1"/>
</dbReference>
<dbReference type="Pfam" id="PF00534">
    <property type="entry name" value="Glycos_transf_1"/>
    <property type="match status" value="1"/>
</dbReference>
<keyword evidence="4" id="KW-1185">Reference proteome</keyword>
<evidence type="ECO:0000313" key="4">
    <source>
        <dbReference type="Proteomes" id="UP001155182"/>
    </source>
</evidence>